<dbReference type="Proteomes" id="UP000192418">
    <property type="component" value="Unassembled WGS sequence"/>
</dbReference>
<feature type="domain" description="Helix-turn-helix" evidence="1">
    <location>
        <begin position="24"/>
        <end position="75"/>
    </location>
</feature>
<gene>
    <name evidence="2" type="ORF">SAMN02746065_10473</name>
</gene>
<organism evidence="2 3">
    <name type="scientific">Desulfocicer vacuolatum DSM 3385</name>
    <dbReference type="NCBI Taxonomy" id="1121400"/>
    <lineage>
        <taxon>Bacteria</taxon>
        <taxon>Pseudomonadati</taxon>
        <taxon>Thermodesulfobacteriota</taxon>
        <taxon>Desulfobacteria</taxon>
        <taxon>Desulfobacterales</taxon>
        <taxon>Desulfobacteraceae</taxon>
        <taxon>Desulfocicer</taxon>
    </lineage>
</organism>
<dbReference type="InterPro" id="IPR009061">
    <property type="entry name" value="DNA-bd_dom_put_sf"/>
</dbReference>
<evidence type="ECO:0000313" key="2">
    <source>
        <dbReference type="EMBL" id="SMC55236.1"/>
    </source>
</evidence>
<sequence length="79" mass="9251">MGKLTKKELQESSTSYGAKTTRLLLTTNEAAEYLRLKRQTLATWRHTRKGPDYIKMGRYVMYEKKALDKLISENRVIIN</sequence>
<evidence type="ECO:0000313" key="3">
    <source>
        <dbReference type="Proteomes" id="UP000192418"/>
    </source>
</evidence>
<dbReference type="RefSeq" id="WP_084067304.1">
    <property type="nucleotide sequence ID" value="NZ_FWXY01000004.1"/>
</dbReference>
<protein>
    <submittedName>
        <fullName evidence="2">Helix-turn-helix domain-containing protein</fullName>
    </submittedName>
</protein>
<dbReference type="InterPro" id="IPR041657">
    <property type="entry name" value="HTH_17"/>
</dbReference>
<dbReference type="AlphaFoldDB" id="A0A1W2A3M8"/>
<dbReference type="STRING" id="1121400.SAMN02746065_10473"/>
<dbReference type="OrthoDB" id="7068969at2"/>
<keyword evidence="3" id="KW-1185">Reference proteome</keyword>
<dbReference type="SUPFAM" id="SSF46955">
    <property type="entry name" value="Putative DNA-binding domain"/>
    <property type="match status" value="1"/>
</dbReference>
<dbReference type="EMBL" id="FWXY01000004">
    <property type="protein sequence ID" value="SMC55236.1"/>
    <property type="molecule type" value="Genomic_DNA"/>
</dbReference>
<evidence type="ECO:0000259" key="1">
    <source>
        <dbReference type="Pfam" id="PF12728"/>
    </source>
</evidence>
<name>A0A1W2A3M8_9BACT</name>
<dbReference type="Pfam" id="PF12728">
    <property type="entry name" value="HTH_17"/>
    <property type="match status" value="1"/>
</dbReference>
<reference evidence="2 3" key="1">
    <citation type="submission" date="2017-04" db="EMBL/GenBank/DDBJ databases">
        <authorList>
            <person name="Afonso C.L."/>
            <person name="Miller P.J."/>
            <person name="Scott M.A."/>
            <person name="Spackman E."/>
            <person name="Goraichik I."/>
            <person name="Dimitrov K.M."/>
            <person name="Suarez D.L."/>
            <person name="Swayne D.E."/>
        </authorList>
    </citation>
    <scope>NUCLEOTIDE SEQUENCE [LARGE SCALE GENOMIC DNA]</scope>
    <source>
        <strain evidence="2 3">DSM 3385</strain>
    </source>
</reference>
<accession>A0A1W2A3M8</accession>
<proteinExistence type="predicted"/>